<reference evidence="2 3" key="1">
    <citation type="submission" date="2019-10" db="EMBL/GenBank/DDBJ databases">
        <title>Rubrobacter sp nov SCSIO 52090 isolated from a deep-sea sediment in the South China Sea.</title>
        <authorList>
            <person name="Chen R.W."/>
        </authorList>
    </citation>
    <scope>NUCLEOTIDE SEQUENCE [LARGE SCALE GENOMIC DNA]</scope>
    <source>
        <strain evidence="2 3">SCSIO 52909</strain>
    </source>
</reference>
<name>A0A6G8Q7V2_9ACTN</name>
<dbReference type="RefSeq" id="WP_166175021.1">
    <property type="nucleotide sequence ID" value="NZ_CP045119.1"/>
</dbReference>
<dbReference type="KEGG" id="rub:GBA63_07850"/>
<dbReference type="AlphaFoldDB" id="A0A6G8Q7V2"/>
<protein>
    <submittedName>
        <fullName evidence="2">Alpha/beta hydrolase</fullName>
    </submittedName>
</protein>
<keyword evidence="2" id="KW-0378">Hydrolase</keyword>
<dbReference type="InterPro" id="IPR002925">
    <property type="entry name" value="Dienelactn_hydro"/>
</dbReference>
<proteinExistence type="predicted"/>
<dbReference type="SUPFAM" id="SSF53474">
    <property type="entry name" value="alpha/beta-Hydrolases"/>
    <property type="match status" value="1"/>
</dbReference>
<evidence type="ECO:0000259" key="1">
    <source>
        <dbReference type="Pfam" id="PF01738"/>
    </source>
</evidence>
<dbReference type="GO" id="GO:0016787">
    <property type="term" value="F:hydrolase activity"/>
    <property type="evidence" value="ECO:0007669"/>
    <property type="project" value="UniProtKB-KW"/>
</dbReference>
<dbReference type="Gene3D" id="3.40.50.1820">
    <property type="entry name" value="alpha/beta hydrolase"/>
    <property type="match status" value="1"/>
</dbReference>
<keyword evidence="3" id="KW-1185">Reference proteome</keyword>
<dbReference type="EMBL" id="CP045119">
    <property type="protein sequence ID" value="QIN82564.1"/>
    <property type="molecule type" value="Genomic_DNA"/>
</dbReference>
<feature type="domain" description="Dienelactone hydrolase" evidence="1">
    <location>
        <begin position="87"/>
        <end position="191"/>
    </location>
</feature>
<dbReference type="InterPro" id="IPR029058">
    <property type="entry name" value="AB_hydrolase_fold"/>
</dbReference>
<sequence length="210" mass="22954">MSAEIAGFVHNYLPGERDGSGVTLLLLHGTGGNEDDLIPLGQQLLPDAAILSPRGKVSEHGAPRFFRRLAEGVFDHEDLVFRTHELADFVSQAADQYGFDSAKLVAVGYSNGANIAASLMLLHPNLLRAAVLFRAMVPFEPEEMPDLSGVPVFLAAGRRDTMIPPDNTERLAGILRQAGANLDLRWKNTGHPLTYEELEEARGWLTRTVQ</sequence>
<evidence type="ECO:0000313" key="3">
    <source>
        <dbReference type="Proteomes" id="UP000501452"/>
    </source>
</evidence>
<gene>
    <name evidence="2" type="ORF">GBA63_07850</name>
</gene>
<dbReference type="Pfam" id="PF01738">
    <property type="entry name" value="DLH"/>
    <property type="match status" value="1"/>
</dbReference>
<dbReference type="Proteomes" id="UP000501452">
    <property type="component" value="Chromosome"/>
</dbReference>
<accession>A0A6G8Q7V2</accession>
<evidence type="ECO:0000313" key="2">
    <source>
        <dbReference type="EMBL" id="QIN82564.1"/>
    </source>
</evidence>
<organism evidence="2 3">
    <name type="scientific">Rubrobacter tropicus</name>
    <dbReference type="NCBI Taxonomy" id="2653851"/>
    <lineage>
        <taxon>Bacteria</taxon>
        <taxon>Bacillati</taxon>
        <taxon>Actinomycetota</taxon>
        <taxon>Rubrobacteria</taxon>
        <taxon>Rubrobacterales</taxon>
        <taxon>Rubrobacteraceae</taxon>
        <taxon>Rubrobacter</taxon>
    </lineage>
</organism>